<feature type="transmembrane region" description="Helical" evidence="5">
    <location>
        <begin position="66"/>
        <end position="90"/>
    </location>
</feature>
<dbReference type="CDD" id="cd17323">
    <property type="entry name" value="MFS_Tpo1_MDR_like"/>
    <property type="match status" value="1"/>
</dbReference>
<comment type="subcellular location">
    <subcellularLocation>
        <location evidence="1">Membrane</location>
        <topology evidence="1">Multi-pass membrane protein</topology>
    </subcellularLocation>
</comment>
<dbReference type="FunFam" id="1.20.1250.20:FF:000011">
    <property type="entry name" value="MFS multidrug transporter, putative"/>
    <property type="match status" value="1"/>
</dbReference>
<dbReference type="InParanoid" id="A0A5J5EJS8"/>
<feature type="transmembrane region" description="Helical" evidence="5">
    <location>
        <begin position="402"/>
        <end position="425"/>
    </location>
</feature>
<reference evidence="7 8" key="1">
    <citation type="submission" date="2019-09" db="EMBL/GenBank/DDBJ databases">
        <title>Draft genome of the ectomycorrhizal ascomycete Sphaerosporella brunnea.</title>
        <authorList>
            <consortium name="DOE Joint Genome Institute"/>
            <person name="Benucci G.M."/>
            <person name="Marozzi G."/>
            <person name="Antonielli L."/>
            <person name="Sanchez S."/>
            <person name="Marco P."/>
            <person name="Wang X."/>
            <person name="Falini L.B."/>
            <person name="Barry K."/>
            <person name="Haridas S."/>
            <person name="Lipzen A."/>
            <person name="Labutti K."/>
            <person name="Grigoriev I.V."/>
            <person name="Murat C."/>
            <person name="Martin F."/>
            <person name="Albertini E."/>
            <person name="Donnini D."/>
            <person name="Bonito G."/>
        </authorList>
    </citation>
    <scope>NUCLEOTIDE SEQUENCE [LARGE SCALE GENOMIC DNA]</scope>
    <source>
        <strain evidence="7 8">Sb_GMNB300</strain>
    </source>
</reference>
<comment type="caution">
    <text evidence="7">The sequence shown here is derived from an EMBL/GenBank/DDBJ whole genome shotgun (WGS) entry which is preliminary data.</text>
</comment>
<accession>A0A5J5EJS8</accession>
<keyword evidence="8" id="KW-1185">Reference proteome</keyword>
<dbReference type="InterPro" id="IPR011701">
    <property type="entry name" value="MFS"/>
</dbReference>
<dbReference type="PANTHER" id="PTHR23502">
    <property type="entry name" value="MAJOR FACILITATOR SUPERFAMILY"/>
    <property type="match status" value="1"/>
</dbReference>
<dbReference type="Proteomes" id="UP000326924">
    <property type="component" value="Unassembled WGS sequence"/>
</dbReference>
<evidence type="ECO:0000313" key="7">
    <source>
        <dbReference type="EMBL" id="KAA8895299.1"/>
    </source>
</evidence>
<feature type="transmembrane region" description="Helical" evidence="5">
    <location>
        <begin position="297"/>
        <end position="317"/>
    </location>
</feature>
<feature type="transmembrane region" description="Helical" evidence="5">
    <location>
        <begin position="102"/>
        <end position="121"/>
    </location>
</feature>
<dbReference type="FunCoup" id="A0A5J5EJS8">
    <property type="interactions" value="45"/>
</dbReference>
<dbReference type="Gene3D" id="1.20.1250.20">
    <property type="entry name" value="MFS general substrate transporter like domains"/>
    <property type="match status" value="1"/>
</dbReference>
<evidence type="ECO:0000256" key="5">
    <source>
        <dbReference type="SAM" id="Phobius"/>
    </source>
</evidence>
<evidence type="ECO:0000256" key="3">
    <source>
        <dbReference type="ARBA" id="ARBA00022989"/>
    </source>
</evidence>
<sequence>MNHDPDLAYRTLSRDANIAEYTQETATGQIIKHTVSRTGENVKYKLVTFKIDDPENPKNWSKAYKWWVTMVIAIMCFIVALCSSIITPGIDDMAREFGVSEEVALLSITLFVVGFGLGPMAFAPMSEVLGRRIVYVSTLGVSVIFHIPCALSKNIQTLLVCRAISGIAISAPMTLVGGSLADLWKNEERGVPMAVFSAAPFMGPAIGPLIGGYLANSNGWRWLYWLQLIVSGAIYAILTFTVKETYAPKILTDRAKRLRKETGDMSYVTEEEIDRRPFSETVKIFCVRPFQLLFGELIVLLLSLYMSVLYGLLYMFFVAYPVVYEEGKHWDRGPTGLMFIPLAVGVCSSACFSPLVNAHYLKLHKKYNGNPPPEMRLIPMMFSCFFIPIGLFIFAWCSYPNVHWAGSMMGGFPVGFGFIFLYNACNNYLVDTYQSQAASALAAKTFLRSMWGAATVLFTTQMYHKMGYQWASSFLAFLSLLCCAIPFCFYFFGARIRKHSKFAAVYDENAVPDPEKNYGH</sequence>
<name>A0A5J5EJS8_9PEZI</name>
<organism evidence="7 8">
    <name type="scientific">Sphaerosporella brunnea</name>
    <dbReference type="NCBI Taxonomy" id="1250544"/>
    <lineage>
        <taxon>Eukaryota</taxon>
        <taxon>Fungi</taxon>
        <taxon>Dikarya</taxon>
        <taxon>Ascomycota</taxon>
        <taxon>Pezizomycotina</taxon>
        <taxon>Pezizomycetes</taxon>
        <taxon>Pezizales</taxon>
        <taxon>Pyronemataceae</taxon>
        <taxon>Sphaerosporella</taxon>
    </lineage>
</organism>
<feature type="transmembrane region" description="Helical" evidence="5">
    <location>
        <begin position="470"/>
        <end position="492"/>
    </location>
</feature>
<feature type="transmembrane region" description="Helical" evidence="5">
    <location>
        <begin position="157"/>
        <end position="181"/>
    </location>
</feature>
<evidence type="ECO:0000256" key="2">
    <source>
        <dbReference type="ARBA" id="ARBA00022692"/>
    </source>
</evidence>
<dbReference type="PANTHER" id="PTHR23502:SF48">
    <property type="entry name" value="MULTIDRUG TRANSPORTER, PUTATIVE (AFU_ORTHOLOGUE AFUA_5G02700)-RELATED"/>
    <property type="match status" value="1"/>
</dbReference>
<feature type="domain" description="Major facilitator superfamily (MFS) profile" evidence="6">
    <location>
        <begin position="68"/>
        <end position="496"/>
    </location>
</feature>
<protein>
    <submittedName>
        <fullName evidence="7">Major facilitator superfamily domain-containing protein</fullName>
    </submittedName>
</protein>
<feature type="transmembrane region" description="Helical" evidence="5">
    <location>
        <begin position="193"/>
        <end position="216"/>
    </location>
</feature>
<gene>
    <name evidence="7" type="ORF">FN846DRAFT_970169</name>
</gene>
<dbReference type="AlphaFoldDB" id="A0A5J5EJS8"/>
<dbReference type="GO" id="GO:0005886">
    <property type="term" value="C:plasma membrane"/>
    <property type="evidence" value="ECO:0007669"/>
    <property type="project" value="TreeGrafter"/>
</dbReference>
<dbReference type="PROSITE" id="PS50850">
    <property type="entry name" value="MFS"/>
    <property type="match status" value="1"/>
</dbReference>
<feature type="transmembrane region" description="Helical" evidence="5">
    <location>
        <begin position="133"/>
        <end position="151"/>
    </location>
</feature>
<dbReference type="InterPro" id="IPR020846">
    <property type="entry name" value="MFS_dom"/>
</dbReference>
<dbReference type="OrthoDB" id="6770063at2759"/>
<evidence type="ECO:0000256" key="4">
    <source>
        <dbReference type="ARBA" id="ARBA00023136"/>
    </source>
</evidence>
<evidence type="ECO:0000256" key="1">
    <source>
        <dbReference type="ARBA" id="ARBA00004141"/>
    </source>
</evidence>
<dbReference type="InterPro" id="IPR036259">
    <property type="entry name" value="MFS_trans_sf"/>
</dbReference>
<keyword evidence="4 5" id="KW-0472">Membrane</keyword>
<dbReference type="EMBL" id="VXIS01000274">
    <property type="protein sequence ID" value="KAA8895299.1"/>
    <property type="molecule type" value="Genomic_DNA"/>
</dbReference>
<feature type="transmembrane region" description="Helical" evidence="5">
    <location>
        <begin position="446"/>
        <end position="464"/>
    </location>
</feature>
<keyword evidence="2 5" id="KW-0812">Transmembrane</keyword>
<evidence type="ECO:0000259" key="6">
    <source>
        <dbReference type="PROSITE" id="PS50850"/>
    </source>
</evidence>
<dbReference type="SUPFAM" id="SSF103473">
    <property type="entry name" value="MFS general substrate transporter"/>
    <property type="match status" value="1"/>
</dbReference>
<feature type="transmembrane region" description="Helical" evidence="5">
    <location>
        <begin position="377"/>
        <end position="396"/>
    </location>
</feature>
<dbReference type="Pfam" id="PF07690">
    <property type="entry name" value="MFS_1"/>
    <property type="match status" value="1"/>
</dbReference>
<evidence type="ECO:0000313" key="8">
    <source>
        <dbReference type="Proteomes" id="UP000326924"/>
    </source>
</evidence>
<keyword evidence="3 5" id="KW-1133">Transmembrane helix</keyword>
<proteinExistence type="predicted"/>
<dbReference type="GO" id="GO:0022857">
    <property type="term" value="F:transmembrane transporter activity"/>
    <property type="evidence" value="ECO:0007669"/>
    <property type="project" value="InterPro"/>
</dbReference>
<feature type="transmembrane region" description="Helical" evidence="5">
    <location>
        <begin position="337"/>
        <end position="356"/>
    </location>
</feature>
<feature type="transmembrane region" description="Helical" evidence="5">
    <location>
        <begin position="222"/>
        <end position="242"/>
    </location>
</feature>